<evidence type="ECO:0000256" key="4">
    <source>
        <dbReference type="ARBA" id="ARBA00022695"/>
    </source>
</evidence>
<dbReference type="GO" id="GO:0015074">
    <property type="term" value="P:DNA integration"/>
    <property type="evidence" value="ECO:0007669"/>
    <property type="project" value="InterPro"/>
</dbReference>
<dbReference type="Pfam" id="PF17919">
    <property type="entry name" value="RT_RNaseH_2"/>
    <property type="match status" value="1"/>
</dbReference>
<dbReference type="InterPro" id="IPR041577">
    <property type="entry name" value="RT_RNaseH_2"/>
</dbReference>
<dbReference type="SUPFAM" id="SSF56672">
    <property type="entry name" value="DNA/RNA polymerases"/>
    <property type="match status" value="1"/>
</dbReference>
<dbReference type="InterPro" id="IPR021109">
    <property type="entry name" value="Peptidase_aspartic_dom_sf"/>
</dbReference>
<dbReference type="FunFam" id="3.30.420.10:FF:000032">
    <property type="entry name" value="Retrovirus-related Pol polyprotein from transposon 297-like Protein"/>
    <property type="match status" value="1"/>
</dbReference>
<dbReference type="CDD" id="cd00303">
    <property type="entry name" value="retropepsin_like"/>
    <property type="match status" value="1"/>
</dbReference>
<evidence type="ECO:0000313" key="11">
    <source>
        <dbReference type="EMBL" id="KAJ1151659.1"/>
    </source>
</evidence>
<dbReference type="SUPFAM" id="SSF53098">
    <property type="entry name" value="Ribonuclease H-like"/>
    <property type="match status" value="1"/>
</dbReference>
<keyword evidence="6" id="KW-0378">Hydrolase</keyword>
<dbReference type="Pfam" id="PF00665">
    <property type="entry name" value="rve"/>
    <property type="match status" value="1"/>
</dbReference>
<evidence type="ECO:0000256" key="3">
    <source>
        <dbReference type="ARBA" id="ARBA00022679"/>
    </source>
</evidence>
<reference evidence="11" key="1">
    <citation type="journal article" date="2022" name="bioRxiv">
        <title>Sequencing and chromosome-scale assembly of the giantPleurodeles waltlgenome.</title>
        <authorList>
            <person name="Brown T."/>
            <person name="Elewa A."/>
            <person name="Iarovenko S."/>
            <person name="Subramanian E."/>
            <person name="Araus A.J."/>
            <person name="Petzold A."/>
            <person name="Susuki M."/>
            <person name="Suzuki K.-i.T."/>
            <person name="Hayashi T."/>
            <person name="Toyoda A."/>
            <person name="Oliveira C."/>
            <person name="Osipova E."/>
            <person name="Leigh N.D."/>
            <person name="Simon A."/>
            <person name="Yun M.H."/>
        </authorList>
    </citation>
    <scope>NUCLEOTIDE SEQUENCE</scope>
    <source>
        <strain evidence="11">20211129_DDA</strain>
        <tissue evidence="11">Liver</tissue>
    </source>
</reference>
<evidence type="ECO:0000313" key="12">
    <source>
        <dbReference type="Proteomes" id="UP001066276"/>
    </source>
</evidence>
<feature type="domain" description="Integrase catalytic" evidence="10">
    <location>
        <begin position="776"/>
        <end position="937"/>
    </location>
</feature>
<dbReference type="GO" id="GO:0016779">
    <property type="term" value="F:nucleotidyltransferase activity"/>
    <property type="evidence" value="ECO:0007669"/>
    <property type="project" value="UniProtKB-KW"/>
</dbReference>
<keyword evidence="4" id="KW-0548">Nucleotidyltransferase</keyword>
<evidence type="ECO:0000256" key="5">
    <source>
        <dbReference type="ARBA" id="ARBA00022722"/>
    </source>
</evidence>
<dbReference type="PANTHER" id="PTHR37984">
    <property type="entry name" value="PROTEIN CBG26694"/>
    <property type="match status" value="1"/>
</dbReference>
<dbReference type="InterPro" id="IPR043128">
    <property type="entry name" value="Rev_trsase/Diguanyl_cyclase"/>
</dbReference>
<protein>
    <recommendedName>
        <fullName evidence="8">Gypsy retrotransposon integrase-like protein 1</fullName>
        <ecNumber evidence="2">3.1.26.4</ecNumber>
    </recommendedName>
</protein>
<dbReference type="EC" id="3.1.26.4" evidence="2"/>
<dbReference type="InterPro" id="IPR041588">
    <property type="entry name" value="Integrase_H2C2"/>
</dbReference>
<dbReference type="Gene3D" id="3.30.70.270">
    <property type="match status" value="2"/>
</dbReference>
<name>A0AAV7RHC8_PLEWA</name>
<dbReference type="InterPro" id="IPR000477">
    <property type="entry name" value="RT_dom"/>
</dbReference>
<proteinExistence type="inferred from homology"/>
<dbReference type="FunFam" id="3.10.20.370:FF:000001">
    <property type="entry name" value="Retrovirus-related Pol polyprotein from transposon 17.6-like protein"/>
    <property type="match status" value="1"/>
</dbReference>
<dbReference type="InterPro" id="IPR036397">
    <property type="entry name" value="RNaseH_sf"/>
</dbReference>
<dbReference type="InterPro" id="IPR001584">
    <property type="entry name" value="Integrase_cat-core"/>
</dbReference>
<evidence type="ECO:0000256" key="2">
    <source>
        <dbReference type="ARBA" id="ARBA00012180"/>
    </source>
</evidence>
<dbReference type="PANTHER" id="PTHR37984:SF5">
    <property type="entry name" value="PROTEIN NYNRIN-LIKE"/>
    <property type="match status" value="1"/>
</dbReference>
<dbReference type="PROSITE" id="PS50878">
    <property type="entry name" value="RT_POL"/>
    <property type="match status" value="1"/>
</dbReference>
<dbReference type="PROSITE" id="PS50994">
    <property type="entry name" value="INTEGRASE"/>
    <property type="match status" value="1"/>
</dbReference>
<dbReference type="FunFam" id="1.10.340.70:FF:000001">
    <property type="entry name" value="Retrovirus-related Pol polyprotein from transposon gypsy-like Protein"/>
    <property type="match status" value="1"/>
</dbReference>
<dbReference type="Gene3D" id="3.30.420.10">
    <property type="entry name" value="Ribonuclease H-like superfamily/Ribonuclease H"/>
    <property type="match status" value="1"/>
</dbReference>
<evidence type="ECO:0000256" key="8">
    <source>
        <dbReference type="ARBA" id="ARBA00039658"/>
    </source>
</evidence>
<dbReference type="CDD" id="cd01647">
    <property type="entry name" value="RT_LTR"/>
    <property type="match status" value="1"/>
</dbReference>
<dbReference type="CDD" id="cd09274">
    <property type="entry name" value="RNase_HI_RT_Ty3"/>
    <property type="match status" value="1"/>
</dbReference>
<dbReference type="FunFam" id="3.30.70.270:FF:000020">
    <property type="entry name" value="Transposon Tf2-6 polyprotein-like Protein"/>
    <property type="match status" value="1"/>
</dbReference>
<dbReference type="GO" id="GO:0003676">
    <property type="term" value="F:nucleic acid binding"/>
    <property type="evidence" value="ECO:0007669"/>
    <property type="project" value="InterPro"/>
</dbReference>
<dbReference type="Proteomes" id="UP001066276">
    <property type="component" value="Chromosome 5"/>
</dbReference>
<accession>A0AAV7RHC8</accession>
<dbReference type="Gene3D" id="1.10.340.70">
    <property type="match status" value="1"/>
</dbReference>
<keyword evidence="12" id="KW-1185">Reference proteome</keyword>
<dbReference type="EMBL" id="JANPWB010000009">
    <property type="protein sequence ID" value="KAJ1151659.1"/>
    <property type="molecule type" value="Genomic_DNA"/>
</dbReference>
<comment type="similarity">
    <text evidence="1">Belongs to the beta type-B retroviral polymerase family. HERV class-II K(HML-2) pol subfamily.</text>
</comment>
<evidence type="ECO:0000259" key="9">
    <source>
        <dbReference type="PROSITE" id="PS50878"/>
    </source>
</evidence>
<evidence type="ECO:0000256" key="7">
    <source>
        <dbReference type="ARBA" id="ARBA00023268"/>
    </source>
</evidence>
<dbReference type="AlphaFoldDB" id="A0AAV7RHC8"/>
<dbReference type="Gene3D" id="3.10.10.10">
    <property type="entry name" value="HIV Type 1 Reverse Transcriptase, subunit A, domain 1"/>
    <property type="match status" value="1"/>
</dbReference>
<feature type="domain" description="Reverse transcriptase" evidence="9">
    <location>
        <begin position="243"/>
        <end position="422"/>
    </location>
</feature>
<dbReference type="Pfam" id="PF08284">
    <property type="entry name" value="RVP_2"/>
    <property type="match status" value="1"/>
</dbReference>
<organism evidence="11 12">
    <name type="scientific">Pleurodeles waltl</name>
    <name type="common">Iberian ribbed newt</name>
    <dbReference type="NCBI Taxonomy" id="8319"/>
    <lineage>
        <taxon>Eukaryota</taxon>
        <taxon>Metazoa</taxon>
        <taxon>Chordata</taxon>
        <taxon>Craniata</taxon>
        <taxon>Vertebrata</taxon>
        <taxon>Euteleostomi</taxon>
        <taxon>Amphibia</taxon>
        <taxon>Batrachia</taxon>
        <taxon>Caudata</taxon>
        <taxon>Salamandroidea</taxon>
        <taxon>Salamandridae</taxon>
        <taxon>Pleurodelinae</taxon>
        <taxon>Pleurodeles</taxon>
    </lineage>
</organism>
<dbReference type="Gene3D" id="2.40.70.10">
    <property type="entry name" value="Acid Proteases"/>
    <property type="match status" value="1"/>
</dbReference>
<evidence type="ECO:0000256" key="1">
    <source>
        <dbReference type="ARBA" id="ARBA00010879"/>
    </source>
</evidence>
<keyword evidence="5" id="KW-0540">Nuclease</keyword>
<dbReference type="Pfam" id="PF00078">
    <property type="entry name" value="RVT_1"/>
    <property type="match status" value="1"/>
</dbReference>
<evidence type="ECO:0000256" key="6">
    <source>
        <dbReference type="ARBA" id="ARBA00022759"/>
    </source>
</evidence>
<keyword evidence="6" id="KW-0255">Endonuclease</keyword>
<keyword evidence="3" id="KW-0808">Transferase</keyword>
<dbReference type="InterPro" id="IPR043502">
    <property type="entry name" value="DNA/RNA_pol_sf"/>
</dbReference>
<keyword evidence="7" id="KW-0511">Multifunctional enzyme</keyword>
<dbReference type="Pfam" id="PF17921">
    <property type="entry name" value="Integrase_H2C2"/>
    <property type="match status" value="1"/>
</dbReference>
<comment type="caution">
    <text evidence="11">The sequence shown here is derived from an EMBL/GenBank/DDBJ whole genome shotgun (WGS) entry which is preliminary data.</text>
</comment>
<evidence type="ECO:0000259" key="10">
    <source>
        <dbReference type="PROSITE" id="PS50994"/>
    </source>
</evidence>
<sequence>MKAEPKTTPLDQRVANTLQTAAPHLVQTVSVKTLEKEIQGISVMIDSGATGNFCDIKYARKMGIRFIKKSTLEVVRAVDGTNLSSGPISHEAEPIQMQGFGGHQEQIIFNLIDAPQFQLILGLPWFTEHNPQIDWSKRTIKMNSSHCKENCFHDGVEVSTKSQAACLSSHSSMICALKTAEIPKEYEDLVAVFDEKEAEKWPPHRPYDCKIELEPGAILPCSRIYALTEAENQHLKEYLDQYLANGFIRPSESPVSSPLFFIPKKDGSLRTCIDYRALNQVTIKNRYPLSLVSVLLDQVKNARIYTKLDLRGAYHLIRVASGDEWKTAFQTRYGLFEYQVMPYGLCNAPAAFQHFVNNILREFLDRIAVVYIDDILIFSDNLQEHISHVRSILTRLQENHLYVKLEKCAVHVERVEFLGFILSPEGVNMDPAKIKTVQHWPSPCNVKEIQSFLGFANFYRRFISNFSQTVTPITRLLKKGVKFEWTKEAENALNFLKNSFVSAPILLHPNPDEPYYVEADASDVAIGGILFQRHKDTGQLHPVAYFSRKLTQPEINYSIADKELLAVKEIFREWRHYNLGAKHKVTVYTDHRNVQFLKSARTLTARQLRWSLYFEDFDFVITFRPGKVNGKADALSRIDTGAVKEPPEKELIIPQEKFISAILYENLTKEIQENLTFEGMLKWSKEGQGREIKKSLPYFKGALYVPTVELQEKILQAYHDDQLAGHKGIQKTQNLIQQEFWWPKMKTQIRQYVSTCDKCQRGKSNRTASQGLLRPLLTAPHAWHTVTMDLIVDLPSSQGFNTILVFVDTFTKMAHFIPLKEIPRAPQVAQLFTQHIVRAHGIPKILVSDRGSQFVSRFWKAFSKRLGIDSRYSTSYHPETDGQTERVNQELEQYLRLNLFDKEKEWPELMWAAEFAYNNAVHSTTGFTPFYLNHGRHPNVMLGKEDDSVPAVEEMVRDLQTTLVRARKNIIQAKDSYKTQADRKRRETPFIRKETKFGYPLVIYVSKKIANFSHDL</sequence>
<dbReference type="GO" id="GO:0004523">
    <property type="term" value="F:RNA-DNA hybrid ribonuclease activity"/>
    <property type="evidence" value="ECO:0007669"/>
    <property type="project" value="UniProtKB-EC"/>
</dbReference>
<dbReference type="InterPro" id="IPR012337">
    <property type="entry name" value="RNaseH-like_sf"/>
</dbReference>
<dbReference type="InterPro" id="IPR050951">
    <property type="entry name" value="Retrovirus_Pol_polyprotein"/>
</dbReference>
<gene>
    <name evidence="11" type="ORF">NDU88_004439</name>
</gene>